<sequence>MSNTASQEPTVNVNEPMRVTQSKKLESFNALPDLRSTPRGYMATCHNANELREAYDAAEAVRQTVRIVFKQANESKVPLSNDDLRELKRIISLKTGLSGDLSLNDVKTKLSECNTDAEFDKWFLESLYNPRAYMAKAHAFVHPQLKAGASEPEIKAYWDNYSNIPSSWGTGTICRMCAASFTLQSSFFIIDEIFDKLKDANWHRSDPFLEDVDDDITKQTLMRMLFHETDTPTLTGLARIGYRLPDETALQQEINGMFDRASHPPPTTQIGRRDRILDLVEQFDRNMSALLELLSIYDSRAGARTTHRIGDKEAEAICHGFERWCGEECKAWKDTIQQRYLFACRFRDDFQKWFMINFISPLAIFAKIYKYLNPQRMDSCNLLDFLSFYTDVPFLAKYELFFSGLAKGFSWEDGKLKAVPIIKYLMKKHPDWWKSFDERLYKSMKLIIEKIESLRLQEGLDSYSYYVEAGDAQGDDANHT</sequence>
<protein>
    <submittedName>
        <fullName evidence="1">Uncharacterized protein</fullName>
    </submittedName>
</protein>
<dbReference type="GeneID" id="54783074"/>
<evidence type="ECO:0000313" key="1">
    <source>
        <dbReference type="EMBL" id="KAA8899162.1"/>
    </source>
</evidence>
<dbReference type="RefSeq" id="XP_034010779.1">
    <property type="nucleotide sequence ID" value="XM_034157295.1"/>
</dbReference>
<dbReference type="Proteomes" id="UP000449547">
    <property type="component" value="Unassembled WGS sequence"/>
</dbReference>
<gene>
    <name evidence="1" type="ORF">DIURU_004423</name>
</gene>
<accession>A0A642UHR4</accession>
<organism evidence="1 2">
    <name type="scientific">Diutina rugosa</name>
    <name type="common">Yeast</name>
    <name type="synonym">Candida rugosa</name>
    <dbReference type="NCBI Taxonomy" id="5481"/>
    <lineage>
        <taxon>Eukaryota</taxon>
        <taxon>Fungi</taxon>
        <taxon>Dikarya</taxon>
        <taxon>Ascomycota</taxon>
        <taxon>Saccharomycotina</taxon>
        <taxon>Pichiomycetes</taxon>
        <taxon>Debaryomycetaceae</taxon>
        <taxon>Diutina</taxon>
    </lineage>
</organism>
<proteinExistence type="predicted"/>
<dbReference type="EMBL" id="SWFT01000128">
    <property type="protein sequence ID" value="KAA8899162.1"/>
    <property type="molecule type" value="Genomic_DNA"/>
</dbReference>
<keyword evidence="2" id="KW-1185">Reference proteome</keyword>
<reference evidence="1 2" key="1">
    <citation type="submission" date="2019-07" db="EMBL/GenBank/DDBJ databases">
        <title>Genome assembly of two rare yeast pathogens: Diutina rugosa and Trichomonascus ciferrii.</title>
        <authorList>
            <person name="Mixao V."/>
            <person name="Saus E."/>
            <person name="Hansen A."/>
            <person name="Lass-Flor C."/>
            <person name="Gabaldon T."/>
        </authorList>
    </citation>
    <scope>NUCLEOTIDE SEQUENCE [LARGE SCALE GENOMIC DNA]</scope>
    <source>
        <strain evidence="1 2">CBS 613</strain>
    </source>
</reference>
<comment type="caution">
    <text evidence="1">The sequence shown here is derived from an EMBL/GenBank/DDBJ whole genome shotgun (WGS) entry which is preliminary data.</text>
</comment>
<dbReference type="AlphaFoldDB" id="A0A642UHR4"/>
<evidence type="ECO:0000313" key="2">
    <source>
        <dbReference type="Proteomes" id="UP000449547"/>
    </source>
</evidence>
<dbReference type="VEuPathDB" id="FungiDB:DIURU_004423"/>
<name>A0A642UHR4_DIURU</name>